<sequence>MVISILVLIANWGQIKRVTHFGKRSGWSDDGYISKGLELYQESEGKKFTLLEEWKLVRNQPRYSTGTNASESSGSKRKSSDDDEFSIPSSFVRPEGRYATKKKEQSRATTATTMLEYARVKKLEMLLTLKNKEERDAIDETTYNIIRQPARIWDIDVLGKIMRTCIILHNMIVEDERDTYSRNYENLDFEPSNNPRSSSSFNVQTQVHPQFQVHVEGRSESDIHSRAELRDRGQHIQLKKDLVDHICNKFGTPE</sequence>
<protein>
    <submittedName>
        <fullName evidence="2">Uncharacterized protein</fullName>
    </submittedName>
</protein>
<evidence type="ECO:0000313" key="3">
    <source>
        <dbReference type="Proteomes" id="UP001454036"/>
    </source>
</evidence>
<dbReference type="PANTHER" id="PTHR45023">
    <property type="match status" value="1"/>
</dbReference>
<dbReference type="AlphaFoldDB" id="A0AAV3R0I6"/>
<evidence type="ECO:0000313" key="2">
    <source>
        <dbReference type="EMBL" id="GAA0169829.1"/>
    </source>
</evidence>
<organism evidence="2 3">
    <name type="scientific">Lithospermum erythrorhizon</name>
    <name type="common">Purple gromwell</name>
    <name type="synonym">Lithospermum officinale var. erythrorhizon</name>
    <dbReference type="NCBI Taxonomy" id="34254"/>
    <lineage>
        <taxon>Eukaryota</taxon>
        <taxon>Viridiplantae</taxon>
        <taxon>Streptophyta</taxon>
        <taxon>Embryophyta</taxon>
        <taxon>Tracheophyta</taxon>
        <taxon>Spermatophyta</taxon>
        <taxon>Magnoliopsida</taxon>
        <taxon>eudicotyledons</taxon>
        <taxon>Gunneridae</taxon>
        <taxon>Pentapetalae</taxon>
        <taxon>asterids</taxon>
        <taxon>lamiids</taxon>
        <taxon>Boraginales</taxon>
        <taxon>Boraginaceae</taxon>
        <taxon>Boraginoideae</taxon>
        <taxon>Lithospermeae</taxon>
        <taxon>Lithospermum</taxon>
    </lineage>
</organism>
<reference evidence="2 3" key="1">
    <citation type="submission" date="2024-01" db="EMBL/GenBank/DDBJ databases">
        <title>The complete chloroplast genome sequence of Lithospermum erythrorhizon: insights into the phylogenetic relationship among Boraginaceae species and the maternal lineages of purple gromwells.</title>
        <authorList>
            <person name="Okada T."/>
            <person name="Watanabe K."/>
        </authorList>
    </citation>
    <scope>NUCLEOTIDE SEQUENCE [LARGE SCALE GENOMIC DNA]</scope>
</reference>
<dbReference type="EMBL" id="BAABME010006990">
    <property type="protein sequence ID" value="GAA0169829.1"/>
    <property type="molecule type" value="Genomic_DNA"/>
</dbReference>
<proteinExistence type="predicted"/>
<dbReference type="PANTHER" id="PTHR45023:SF4">
    <property type="entry name" value="GLYCINE-RICH PROTEIN-RELATED"/>
    <property type="match status" value="1"/>
</dbReference>
<name>A0AAV3R0I6_LITER</name>
<keyword evidence="3" id="KW-1185">Reference proteome</keyword>
<comment type="caution">
    <text evidence="2">The sequence shown here is derived from an EMBL/GenBank/DDBJ whole genome shotgun (WGS) entry which is preliminary data.</text>
</comment>
<gene>
    <name evidence="2" type="ORF">LIER_24221</name>
</gene>
<feature type="region of interest" description="Disordered" evidence="1">
    <location>
        <begin position="63"/>
        <end position="90"/>
    </location>
</feature>
<evidence type="ECO:0000256" key="1">
    <source>
        <dbReference type="SAM" id="MobiDB-lite"/>
    </source>
</evidence>
<dbReference type="Proteomes" id="UP001454036">
    <property type="component" value="Unassembled WGS sequence"/>
</dbReference>
<dbReference type="Pfam" id="PF04827">
    <property type="entry name" value="Plant_tran"/>
    <property type="match status" value="1"/>
</dbReference>
<accession>A0AAV3R0I6</accession>
<dbReference type="InterPro" id="IPR006912">
    <property type="entry name" value="Harbinger_derived_prot"/>
</dbReference>